<reference evidence="1 2" key="1">
    <citation type="journal article" date="2014" name="Genome Announc.">
        <title>Draft Genome Sequence of Lutibaculum baratangense Strain AMV1T, Isolated from a Mud Volcano in Andamans, India.</title>
        <authorList>
            <person name="Singh A."/>
            <person name="Sreenivas A."/>
            <person name="Sathyanarayana Reddy G."/>
            <person name="Pinnaka A.K."/>
            <person name="Shivaji S."/>
        </authorList>
    </citation>
    <scope>NUCLEOTIDE SEQUENCE [LARGE SCALE GENOMIC DNA]</scope>
    <source>
        <strain evidence="1 2">AMV1</strain>
    </source>
</reference>
<dbReference type="eggNOG" id="COG0715">
    <property type="taxonomic scope" value="Bacteria"/>
</dbReference>
<name>V4R0R3_9HYPH</name>
<evidence type="ECO:0000313" key="2">
    <source>
        <dbReference type="Proteomes" id="UP000017819"/>
    </source>
</evidence>
<dbReference type="Gene3D" id="3.40.190.10">
    <property type="entry name" value="Periplasmic binding protein-like II"/>
    <property type="match status" value="2"/>
</dbReference>
<organism evidence="1 2">
    <name type="scientific">Lutibaculum baratangense AMV1</name>
    <dbReference type="NCBI Taxonomy" id="631454"/>
    <lineage>
        <taxon>Bacteria</taxon>
        <taxon>Pseudomonadati</taxon>
        <taxon>Pseudomonadota</taxon>
        <taxon>Alphaproteobacteria</taxon>
        <taxon>Hyphomicrobiales</taxon>
        <taxon>Tepidamorphaceae</taxon>
        <taxon>Lutibaculum</taxon>
    </lineage>
</organism>
<evidence type="ECO:0000313" key="1">
    <source>
        <dbReference type="EMBL" id="ESR25587.1"/>
    </source>
</evidence>
<dbReference type="SUPFAM" id="SSF53850">
    <property type="entry name" value="Periplasmic binding protein-like II"/>
    <property type="match status" value="1"/>
</dbReference>
<dbReference type="OrthoDB" id="8689594at2"/>
<dbReference type="RefSeq" id="WP_023431841.1">
    <property type="nucleotide sequence ID" value="NZ_AWXZ01000019.1"/>
</dbReference>
<gene>
    <name evidence="1" type="ORF">N177_1699</name>
</gene>
<accession>V4R0R3</accession>
<dbReference type="STRING" id="631454.N177_1699"/>
<dbReference type="Proteomes" id="UP000017819">
    <property type="component" value="Unassembled WGS sequence"/>
</dbReference>
<sequence>MSRASIVLGQTAIAKAFLERSAGPLDLDVREVKPVHRAFRPMVEEAAYDVSEVAIVTAIQAADHGRPVIALPIAIAARLQHRSLVQNSLFSALGPADLRGRRVGVRAYSQTTGTWVRTILETEYGVMSRDIEWVTQEAPHVSGAPEPANVVRDPAGASPLDLLREGKVDAAIFGNDMPKDDWVRPVIPDPEATARASLERTGVVQINHVVSVSRDLAERDPDLVRELWHGFAEAKAALPGDGPDLLPRGEDMRHSVETLLGSVHNQGLTTRRLSFDDVFGEGCRLVG</sequence>
<protein>
    <recommendedName>
        <fullName evidence="3">4,5-dihydroxyphthalate decarboxylase</fullName>
    </recommendedName>
</protein>
<evidence type="ECO:0008006" key="3">
    <source>
        <dbReference type="Google" id="ProtNLM"/>
    </source>
</evidence>
<keyword evidence="2" id="KW-1185">Reference proteome</keyword>
<comment type="caution">
    <text evidence="1">The sequence shown here is derived from an EMBL/GenBank/DDBJ whole genome shotgun (WGS) entry which is preliminary data.</text>
</comment>
<proteinExistence type="predicted"/>
<dbReference type="AlphaFoldDB" id="V4R0R3"/>
<dbReference type="EMBL" id="AWXZ01000019">
    <property type="protein sequence ID" value="ESR25587.1"/>
    <property type="molecule type" value="Genomic_DNA"/>
</dbReference>